<proteinExistence type="predicted"/>
<evidence type="ECO:0000313" key="4">
    <source>
        <dbReference type="Proteomes" id="UP000304912"/>
    </source>
</evidence>
<evidence type="ECO:0000259" key="2">
    <source>
        <dbReference type="PROSITE" id="PS50125"/>
    </source>
</evidence>
<organism evidence="3 4">
    <name type="scientific">Salinimonas iocasae</name>
    <dbReference type="NCBI Taxonomy" id="2572577"/>
    <lineage>
        <taxon>Bacteria</taxon>
        <taxon>Pseudomonadati</taxon>
        <taxon>Pseudomonadota</taxon>
        <taxon>Gammaproteobacteria</taxon>
        <taxon>Alteromonadales</taxon>
        <taxon>Alteromonadaceae</taxon>
        <taxon>Alteromonas/Salinimonas group</taxon>
        <taxon>Salinimonas</taxon>
    </lineage>
</organism>
<dbReference type="Pfam" id="PF00211">
    <property type="entry name" value="Guanylate_cyc"/>
    <property type="match status" value="1"/>
</dbReference>
<dbReference type="GO" id="GO:0004016">
    <property type="term" value="F:adenylate cyclase activity"/>
    <property type="evidence" value="ECO:0007669"/>
    <property type="project" value="UniProtKB-ARBA"/>
</dbReference>
<feature type="transmembrane region" description="Helical" evidence="1">
    <location>
        <begin position="33"/>
        <end position="55"/>
    </location>
</feature>
<reference evidence="3 4" key="1">
    <citation type="submission" date="2019-04" db="EMBL/GenBank/DDBJ databases">
        <title>Salinimonas iocasae sp. nov., a halophilic bacterium isolated from the outer tube casing of tubeworms in Okinawa Trough.</title>
        <authorList>
            <person name="Zhang H."/>
            <person name="Wang H."/>
            <person name="Li C."/>
        </authorList>
    </citation>
    <scope>NUCLEOTIDE SEQUENCE [LARGE SCALE GENOMIC DNA]</scope>
    <source>
        <strain evidence="3 4">KX18D6</strain>
    </source>
</reference>
<dbReference type="CDD" id="cd07302">
    <property type="entry name" value="CHD"/>
    <property type="match status" value="1"/>
</dbReference>
<dbReference type="PROSITE" id="PS50125">
    <property type="entry name" value="GUANYLATE_CYCLASE_2"/>
    <property type="match status" value="1"/>
</dbReference>
<dbReference type="GO" id="GO:0009190">
    <property type="term" value="P:cyclic nucleotide biosynthetic process"/>
    <property type="evidence" value="ECO:0007669"/>
    <property type="project" value="InterPro"/>
</dbReference>
<dbReference type="PANTHER" id="PTHR45655:SF13">
    <property type="entry name" value="SOLUBLE GUANYLATE CYCLASE GCY-32-RELATED"/>
    <property type="match status" value="1"/>
</dbReference>
<dbReference type="Gene3D" id="3.30.70.1230">
    <property type="entry name" value="Nucleotide cyclase"/>
    <property type="match status" value="1"/>
</dbReference>
<dbReference type="OrthoDB" id="9806704at2"/>
<dbReference type="PANTHER" id="PTHR45655">
    <property type="entry name" value="GUANYLATE CYCLASE SOLUBLE SUBUNIT BETA-2"/>
    <property type="match status" value="1"/>
</dbReference>
<keyword evidence="4" id="KW-1185">Reference proteome</keyword>
<dbReference type="AlphaFoldDB" id="A0A5B7YDH7"/>
<dbReference type="EMBL" id="CP039852">
    <property type="protein sequence ID" value="QCZ93323.1"/>
    <property type="molecule type" value="Genomic_DNA"/>
</dbReference>
<keyword evidence="1" id="KW-0812">Transmembrane</keyword>
<dbReference type="SMART" id="SM00044">
    <property type="entry name" value="CYCc"/>
    <property type="match status" value="1"/>
</dbReference>
<sequence>MDTESYFSGFTRRFKTKLHKFQRYLFPDSPSRLITAAFLCPLFIVIAPWLILVLISYSVLRFVHAVCFKCNFSDKCMLPGLQTMPTTVFTHRYTVAPGSLSQRRFLENVTVIFADLAGFTQLCRQYGDMFTVNLLDDLFWQLDTQCQHYNIHKIKTTGDGLLAISGAVVADGCTLYCPDPAQHRVRNSISFAHSILTVTQLLSARYGVMLQMRIGIATGPVIIDCLGRFKQQPDIWGNTVNCAASLEQSTLPGTIRICPVTRRLLTEVS</sequence>
<gene>
    <name evidence="3" type="ORF">FBQ74_07405</name>
</gene>
<protein>
    <submittedName>
        <fullName evidence="3">Adenylate/guanylate cyclase domain-containing protein</fullName>
    </submittedName>
</protein>
<feature type="domain" description="Guanylate cyclase" evidence="2">
    <location>
        <begin position="110"/>
        <end position="247"/>
    </location>
</feature>
<evidence type="ECO:0000313" key="3">
    <source>
        <dbReference type="EMBL" id="QCZ93323.1"/>
    </source>
</evidence>
<dbReference type="Proteomes" id="UP000304912">
    <property type="component" value="Chromosome"/>
</dbReference>
<dbReference type="InterPro" id="IPR029787">
    <property type="entry name" value="Nucleotide_cyclase"/>
</dbReference>
<dbReference type="GO" id="GO:0035556">
    <property type="term" value="P:intracellular signal transduction"/>
    <property type="evidence" value="ECO:0007669"/>
    <property type="project" value="InterPro"/>
</dbReference>
<keyword evidence="1" id="KW-0472">Membrane</keyword>
<accession>A0A5B7YDH7</accession>
<name>A0A5B7YDH7_9ALTE</name>
<keyword evidence="1" id="KW-1133">Transmembrane helix</keyword>
<dbReference type="InterPro" id="IPR001054">
    <property type="entry name" value="A/G_cyclase"/>
</dbReference>
<dbReference type="KEGG" id="salk:FBQ74_07405"/>
<dbReference type="SUPFAM" id="SSF55073">
    <property type="entry name" value="Nucleotide cyclase"/>
    <property type="match status" value="1"/>
</dbReference>
<evidence type="ECO:0000256" key="1">
    <source>
        <dbReference type="SAM" id="Phobius"/>
    </source>
</evidence>